<organism evidence="2">
    <name type="scientific">Eutreptiella gymnastica</name>
    <dbReference type="NCBI Taxonomy" id="73025"/>
    <lineage>
        <taxon>Eukaryota</taxon>
        <taxon>Discoba</taxon>
        <taxon>Euglenozoa</taxon>
        <taxon>Euglenida</taxon>
        <taxon>Spirocuta</taxon>
        <taxon>Euglenophyceae</taxon>
        <taxon>Eutreptiales</taxon>
        <taxon>Eutreptiaceae</taxon>
        <taxon>Eutreptiella</taxon>
    </lineage>
</organism>
<dbReference type="Gene3D" id="3.90.228.10">
    <property type="match status" value="1"/>
</dbReference>
<dbReference type="AlphaFoldDB" id="A0A7S4LL94"/>
<feature type="compositionally biased region" description="Low complexity" evidence="1">
    <location>
        <begin position="168"/>
        <end position="177"/>
    </location>
</feature>
<dbReference type="SUPFAM" id="SSF56399">
    <property type="entry name" value="ADP-ribosylation"/>
    <property type="match status" value="1"/>
</dbReference>
<evidence type="ECO:0000256" key="1">
    <source>
        <dbReference type="SAM" id="MobiDB-lite"/>
    </source>
</evidence>
<protein>
    <recommendedName>
        <fullName evidence="3">Poly [ADP-ribose] polymerase</fullName>
    </recommendedName>
</protein>
<name>A0A7S4LL94_9EUGL</name>
<dbReference type="EMBL" id="HBJA01139005">
    <property type="protein sequence ID" value="CAE0836516.1"/>
    <property type="molecule type" value="Transcribed_RNA"/>
</dbReference>
<feature type="compositionally biased region" description="Basic and acidic residues" evidence="1">
    <location>
        <begin position="150"/>
        <end position="167"/>
    </location>
</feature>
<evidence type="ECO:0008006" key="3">
    <source>
        <dbReference type="Google" id="ProtNLM"/>
    </source>
</evidence>
<gene>
    <name evidence="2" type="ORF">EGYM00163_LOCUS47880</name>
</gene>
<feature type="region of interest" description="Disordered" evidence="1">
    <location>
        <begin position="213"/>
        <end position="254"/>
    </location>
</feature>
<accession>A0A7S4LL94</accession>
<evidence type="ECO:0000313" key="2">
    <source>
        <dbReference type="EMBL" id="CAE0836516.1"/>
    </source>
</evidence>
<reference evidence="2" key="1">
    <citation type="submission" date="2021-01" db="EMBL/GenBank/DDBJ databases">
        <authorList>
            <person name="Corre E."/>
            <person name="Pelletier E."/>
            <person name="Niang G."/>
            <person name="Scheremetjew M."/>
            <person name="Finn R."/>
            <person name="Kale V."/>
            <person name="Holt S."/>
            <person name="Cochrane G."/>
            <person name="Meng A."/>
            <person name="Brown T."/>
            <person name="Cohen L."/>
        </authorList>
    </citation>
    <scope>NUCLEOTIDE SEQUENCE</scope>
    <source>
        <strain evidence="2">CCMP1594</strain>
    </source>
</reference>
<feature type="compositionally biased region" description="Low complexity" evidence="1">
    <location>
        <begin position="118"/>
        <end position="149"/>
    </location>
</feature>
<proteinExistence type="predicted"/>
<feature type="region of interest" description="Disordered" evidence="1">
    <location>
        <begin position="110"/>
        <end position="177"/>
    </location>
</feature>
<sequence length="426" mass="46193">MEALDGCLMRCDLERIQIPLVSFVVRAIFLEFPQHRGIVLRLIQKFDSRPNSVRKPRPRHGWNAVDDELRRRLCDNLAVELPRVNNWRVWNGGLLPETLQGLCNRVLKKKPSATHDSATQAQAPTTEAQTPAAEAQTPATEAESPATEAETPKAEAQTREAEARTPEAAETLATEAQAATAQAQAQAAAILGGDAIAPSIILNPGEALAVVGGGGGGTSCSQDQPAPSAEEKRNDPSTTEEAVGVGNGADDGDDRVLSVPVSQRGDCGLEVALLSVLSPFSRFSDVHLVNLKEGSPRDAVVRRLLLNSITEHRSHLVSHCPSPPCQHFAPKMKVHITSVQWLRNPYLQKVYDAKQEIIEGSNRDGCGALPEYFTCRAIKLQCEDTLVLNINEFLMYHGTAISSLGHIMHNGFDPRRSLIGMFGFGT</sequence>